<protein>
    <submittedName>
        <fullName evidence="1">Uncharacterized protein</fullName>
    </submittedName>
</protein>
<proteinExistence type="predicted"/>
<organism evidence="1 2">
    <name type="scientific">Leptospira weilii str. UI 13098</name>
    <dbReference type="NCBI Taxonomy" id="1088542"/>
    <lineage>
        <taxon>Bacteria</taxon>
        <taxon>Pseudomonadati</taxon>
        <taxon>Spirochaetota</taxon>
        <taxon>Spirochaetia</taxon>
        <taxon>Leptospirales</taxon>
        <taxon>Leptospiraceae</taxon>
        <taxon>Leptospira</taxon>
    </lineage>
</organism>
<sequence>MEFELCKSILKMWNCNKSRFYKQILKVGTLTFTDSYKIEYR</sequence>
<evidence type="ECO:0000313" key="1">
    <source>
        <dbReference type="EMBL" id="EMN87861.1"/>
    </source>
</evidence>
<name>M6PX54_9LEPT</name>
<dbReference type="EMBL" id="AHNU02000087">
    <property type="protein sequence ID" value="EMN87861.1"/>
    <property type="molecule type" value="Genomic_DNA"/>
</dbReference>
<accession>M6PX54</accession>
<dbReference type="Proteomes" id="UP000012118">
    <property type="component" value="Unassembled WGS sequence"/>
</dbReference>
<gene>
    <name evidence="1" type="ORF">LEP1GSC108_0707</name>
</gene>
<keyword evidence="2" id="KW-1185">Reference proteome</keyword>
<dbReference type="AlphaFoldDB" id="M6PX54"/>
<comment type="caution">
    <text evidence="1">The sequence shown here is derived from an EMBL/GenBank/DDBJ whole genome shotgun (WGS) entry which is preliminary data.</text>
</comment>
<reference evidence="1 2" key="1">
    <citation type="submission" date="2013-01" db="EMBL/GenBank/DDBJ databases">
        <authorList>
            <person name="Harkins D.M."/>
            <person name="Durkin A.S."/>
            <person name="Brinkac L.M."/>
            <person name="Haft D.H."/>
            <person name="Selengut J.D."/>
            <person name="Sanka R."/>
            <person name="DePew J."/>
            <person name="Purushe J."/>
            <person name="Chanthongthip A."/>
            <person name="Lattana O."/>
            <person name="Phetsouvanh R."/>
            <person name="Newton P.N."/>
            <person name="Vinetz J.M."/>
            <person name="Sutton G.G."/>
            <person name="Nierman W.C."/>
            <person name="Fouts D.E."/>
        </authorList>
    </citation>
    <scope>NUCLEOTIDE SEQUENCE [LARGE SCALE GENOMIC DNA]</scope>
    <source>
        <strain evidence="1 2">UI 13098</strain>
    </source>
</reference>
<evidence type="ECO:0000313" key="2">
    <source>
        <dbReference type="Proteomes" id="UP000012118"/>
    </source>
</evidence>